<proteinExistence type="predicted"/>
<name>A0A2T9X9G4_9CREN</name>
<organism evidence="1 2">
    <name type="scientific">Acidianus hospitalis</name>
    <dbReference type="NCBI Taxonomy" id="563177"/>
    <lineage>
        <taxon>Archaea</taxon>
        <taxon>Thermoproteota</taxon>
        <taxon>Thermoprotei</taxon>
        <taxon>Sulfolobales</taxon>
        <taxon>Sulfolobaceae</taxon>
        <taxon>Acidianus</taxon>
    </lineage>
</organism>
<sequence>MKNNVKIKMIGTSIVLLIILMSTMSSFMQIKYVTAASCCGAYKCPTISCKNLKIIYNSKWFCYPCPKNCPRTIVRCRVIIYEACGLSTISGKKYLPIFVVVLGSVLARCCMYEYDSGCNGLNSKYSTTMTSSIDLIKYPACTCILCEKPTGFWAKCITGAITTTSQIGITYCGISAQASVSITNYVYRLYGEETSCTSPKYCQQWRWSLGVCGTNPAAHAEWTWAAVALIITPALNGNELVPASKLCIKSSVLGNFWNSDWWLEFSICPICLYQHHETIRTIIIC</sequence>
<dbReference type="EMBL" id="QEFD01000070">
    <property type="protein sequence ID" value="PVU76747.1"/>
    <property type="molecule type" value="Genomic_DNA"/>
</dbReference>
<comment type="caution">
    <text evidence="1">The sequence shown here is derived from an EMBL/GenBank/DDBJ whole genome shotgun (WGS) entry which is preliminary data.</text>
</comment>
<reference evidence="1 2" key="1">
    <citation type="journal article" date="2015" name="Appl. Environ. Microbiol.">
        <title>Nanoarchaeota, Their Sulfolobales Host, and Nanoarchaeota Virus Distribution across Yellowstone National Park Hot Springs.</title>
        <authorList>
            <person name="Munson-McGee J.H."/>
            <person name="Field E.K."/>
            <person name="Bateson M."/>
            <person name="Rooney C."/>
            <person name="Stepanauskas R."/>
            <person name="Young M.J."/>
        </authorList>
    </citation>
    <scope>NUCLEOTIDE SEQUENCE [LARGE SCALE GENOMIC DNA]</scope>
    <source>
        <strain evidence="1">SCGC AC-742_N10</strain>
    </source>
</reference>
<protein>
    <submittedName>
        <fullName evidence="1">Uncharacterized protein</fullName>
    </submittedName>
</protein>
<evidence type="ECO:0000313" key="1">
    <source>
        <dbReference type="EMBL" id="PVU76747.1"/>
    </source>
</evidence>
<gene>
    <name evidence="1" type="ORF">DDW13_02255</name>
</gene>
<accession>A0A2T9X9G4</accession>
<dbReference type="Proteomes" id="UP000245638">
    <property type="component" value="Unassembled WGS sequence"/>
</dbReference>
<evidence type="ECO:0000313" key="2">
    <source>
        <dbReference type="Proteomes" id="UP000245638"/>
    </source>
</evidence>
<dbReference type="AlphaFoldDB" id="A0A2T9X9G4"/>